<dbReference type="GO" id="GO:0005524">
    <property type="term" value="F:ATP binding"/>
    <property type="evidence" value="ECO:0007669"/>
    <property type="project" value="UniProtKB-KW"/>
</dbReference>
<dbReference type="CDD" id="cd04318">
    <property type="entry name" value="EcAsnRS_like_N"/>
    <property type="match status" value="1"/>
</dbReference>
<evidence type="ECO:0000313" key="11">
    <source>
        <dbReference type="Proteomes" id="UP000324143"/>
    </source>
</evidence>
<keyword evidence="7" id="KW-0030">Aminoacyl-tRNA synthetase</keyword>
<reference evidence="10" key="1">
    <citation type="submission" date="2019-08" db="EMBL/GenBank/DDBJ databases">
        <title>Genomic characterization of a novel candidate phylum (ARYD3) from a high temperature, high salinity tertiary oil reservoir in north central Oklahoma, USA.</title>
        <authorList>
            <person name="Youssef N.H."/>
            <person name="Yadav A."/>
            <person name="Elshahed M.S."/>
        </authorList>
    </citation>
    <scope>NUCLEOTIDE SEQUENCE [LARGE SCALE GENOMIC DNA]</scope>
    <source>
        <strain evidence="10">ARYD3</strain>
    </source>
</reference>
<dbReference type="InterPro" id="IPR006195">
    <property type="entry name" value="aa-tRNA-synth_II"/>
</dbReference>
<evidence type="ECO:0000256" key="1">
    <source>
        <dbReference type="ARBA" id="ARBA00008226"/>
    </source>
</evidence>
<dbReference type="Gene3D" id="2.40.50.140">
    <property type="entry name" value="Nucleic acid-binding proteins"/>
    <property type="match status" value="1"/>
</dbReference>
<dbReference type="Pfam" id="PF00152">
    <property type="entry name" value="tRNA-synt_2"/>
    <property type="match status" value="1"/>
</dbReference>
<keyword evidence="4" id="KW-0547">Nucleotide-binding</keyword>
<sequence length="293" mass="33871">MKELELREIFENYSKYLNEDIQIKGWVKTLRDMKKFGFIEVNDGTNFKNIQVVFDNKLDNFEDVKSINIGAAISVRGELVESPGGGQKFEIQSKEISVIGGSSPDFPVQKKKHSYEFLREIAHLRPRTNTFHAVFKIRNNLSFAVHRFFQKRNFVEVHTPLITGSDCEGAGEMFKVTTFDLKDVPKDSEGNIDYSEDFFAKETNLTVSGQLEIETYASAFRKVYNFCPAFRAENSNTPRHLAELWMIEPEVAFADLDDIMNLAEDMLKYIFDYVLKNSKDELEYLNKKANYDI</sequence>
<comment type="caution">
    <text evidence="10">The sequence shown here is derived from an EMBL/GenBank/DDBJ whole genome shotgun (WGS) entry which is preliminary data.</text>
</comment>
<dbReference type="SUPFAM" id="SSF55681">
    <property type="entry name" value="Class II aaRS and biotin synthetases"/>
    <property type="match status" value="1"/>
</dbReference>
<keyword evidence="3 10" id="KW-0436">Ligase</keyword>
<protein>
    <recommendedName>
        <fullName evidence="2 8">Asparagine--tRNA ligase</fullName>
        <ecNumber evidence="2 8">6.1.1.22</ecNumber>
    </recommendedName>
</protein>
<dbReference type="SUPFAM" id="SSF50249">
    <property type="entry name" value="Nucleic acid-binding proteins"/>
    <property type="match status" value="1"/>
</dbReference>
<name>A0A5D0MAP6_9BACT</name>
<keyword evidence="6" id="KW-0648">Protein biosynthesis</keyword>
<dbReference type="Gene3D" id="3.30.930.10">
    <property type="entry name" value="Bira Bifunctional Protein, Domain 2"/>
    <property type="match status" value="1"/>
</dbReference>
<evidence type="ECO:0000256" key="3">
    <source>
        <dbReference type="ARBA" id="ARBA00022598"/>
    </source>
</evidence>
<keyword evidence="11" id="KW-1185">Reference proteome</keyword>
<evidence type="ECO:0000256" key="8">
    <source>
        <dbReference type="NCBIfam" id="TIGR00457"/>
    </source>
</evidence>
<dbReference type="AlphaFoldDB" id="A0A5D0MAP6"/>
<evidence type="ECO:0000256" key="2">
    <source>
        <dbReference type="ARBA" id="ARBA00012816"/>
    </source>
</evidence>
<dbReference type="InterPro" id="IPR045864">
    <property type="entry name" value="aa-tRNA-synth_II/BPL/LPL"/>
</dbReference>
<dbReference type="GO" id="GO:0006421">
    <property type="term" value="P:asparaginyl-tRNA aminoacylation"/>
    <property type="evidence" value="ECO:0007669"/>
    <property type="project" value="UniProtKB-UniRule"/>
</dbReference>
<dbReference type="PANTHER" id="PTHR22594:SF34">
    <property type="entry name" value="ASPARAGINE--TRNA LIGASE, MITOCHONDRIAL-RELATED"/>
    <property type="match status" value="1"/>
</dbReference>
<proteinExistence type="inferred from homology"/>
<dbReference type="PROSITE" id="PS50862">
    <property type="entry name" value="AA_TRNA_LIGASE_II"/>
    <property type="match status" value="1"/>
</dbReference>
<dbReference type="InterPro" id="IPR004364">
    <property type="entry name" value="Aa-tRNA-synt_II"/>
</dbReference>
<dbReference type="GO" id="GO:0003676">
    <property type="term" value="F:nucleic acid binding"/>
    <property type="evidence" value="ECO:0007669"/>
    <property type="project" value="InterPro"/>
</dbReference>
<evidence type="ECO:0000256" key="7">
    <source>
        <dbReference type="ARBA" id="ARBA00023146"/>
    </source>
</evidence>
<evidence type="ECO:0000256" key="5">
    <source>
        <dbReference type="ARBA" id="ARBA00022840"/>
    </source>
</evidence>
<feature type="domain" description="Aminoacyl-transfer RNA synthetases class-II family profile" evidence="9">
    <location>
        <begin position="135"/>
        <end position="293"/>
    </location>
</feature>
<organism evidence="10 11">
    <name type="scientific">Candidatus Mcinerneyibacterium aminivorans</name>
    <dbReference type="NCBI Taxonomy" id="2703815"/>
    <lineage>
        <taxon>Bacteria</taxon>
        <taxon>Candidatus Macinerneyibacteriota</taxon>
        <taxon>Candidatus Mcinerneyibacteria</taxon>
        <taxon>Candidatus Mcinerneyibacteriales</taxon>
        <taxon>Candidatus Mcinerneyibacteriaceae</taxon>
        <taxon>Candidatus Mcinerneyibacterium</taxon>
    </lineage>
</organism>
<evidence type="ECO:0000256" key="6">
    <source>
        <dbReference type="ARBA" id="ARBA00022917"/>
    </source>
</evidence>
<dbReference type="NCBIfam" id="TIGR00457">
    <property type="entry name" value="asnS"/>
    <property type="match status" value="1"/>
</dbReference>
<accession>A0A5D0MAP6</accession>
<dbReference type="PANTHER" id="PTHR22594">
    <property type="entry name" value="ASPARTYL/LYSYL-TRNA SYNTHETASE"/>
    <property type="match status" value="1"/>
</dbReference>
<dbReference type="Pfam" id="PF01336">
    <property type="entry name" value="tRNA_anti-codon"/>
    <property type="match status" value="1"/>
</dbReference>
<dbReference type="EMBL" id="VSIX01000066">
    <property type="protein sequence ID" value="TYB30854.1"/>
    <property type="molecule type" value="Genomic_DNA"/>
</dbReference>
<dbReference type="InterPro" id="IPR004365">
    <property type="entry name" value="NA-bd_OB_tRNA"/>
</dbReference>
<gene>
    <name evidence="10" type="primary">asnS</name>
    <name evidence="10" type="ORF">FXF47_07085</name>
</gene>
<dbReference type="EC" id="6.1.1.22" evidence="2 8"/>
<feature type="non-terminal residue" evidence="10">
    <location>
        <position position="293"/>
    </location>
</feature>
<evidence type="ECO:0000259" key="9">
    <source>
        <dbReference type="PROSITE" id="PS50862"/>
    </source>
</evidence>
<dbReference type="GO" id="GO:0004816">
    <property type="term" value="F:asparagine-tRNA ligase activity"/>
    <property type="evidence" value="ECO:0007669"/>
    <property type="project" value="UniProtKB-UniRule"/>
</dbReference>
<dbReference type="Proteomes" id="UP000324143">
    <property type="component" value="Unassembled WGS sequence"/>
</dbReference>
<keyword evidence="5" id="KW-0067">ATP-binding</keyword>
<dbReference type="InterPro" id="IPR004522">
    <property type="entry name" value="Asn-tRNA-ligase"/>
</dbReference>
<evidence type="ECO:0000313" key="10">
    <source>
        <dbReference type="EMBL" id="TYB30854.1"/>
    </source>
</evidence>
<dbReference type="InterPro" id="IPR012340">
    <property type="entry name" value="NA-bd_OB-fold"/>
</dbReference>
<comment type="similarity">
    <text evidence="1">Belongs to the class-II aminoacyl-tRNA synthetase family.</text>
</comment>
<evidence type="ECO:0000256" key="4">
    <source>
        <dbReference type="ARBA" id="ARBA00022741"/>
    </source>
</evidence>